<keyword evidence="4" id="KW-1185">Reference proteome</keyword>
<dbReference type="Gene3D" id="3.40.50.1110">
    <property type="entry name" value="SGNH hydrolase"/>
    <property type="match status" value="1"/>
</dbReference>
<gene>
    <name evidence="3" type="ORF">SAMN04488101_11884</name>
</gene>
<feature type="domain" description="SGNH hydrolase-type esterase" evidence="2">
    <location>
        <begin position="71"/>
        <end position="218"/>
    </location>
</feature>
<feature type="signal peptide" evidence="1">
    <location>
        <begin position="1"/>
        <end position="29"/>
    </location>
</feature>
<dbReference type="RefSeq" id="WP_084291818.1">
    <property type="nucleotide sequence ID" value="NZ_FWYB01000018.1"/>
</dbReference>
<dbReference type="InterPro" id="IPR051532">
    <property type="entry name" value="Ester_Hydrolysis_Enzymes"/>
</dbReference>
<proteinExistence type="predicted"/>
<protein>
    <submittedName>
        <fullName evidence="3">Lysophospholipase L1</fullName>
    </submittedName>
</protein>
<dbReference type="InterPro" id="IPR036514">
    <property type="entry name" value="SGNH_hydro_sf"/>
</dbReference>
<organism evidence="3 4">
    <name type="scientific">Pedobacter nyackensis</name>
    <dbReference type="NCBI Taxonomy" id="475255"/>
    <lineage>
        <taxon>Bacteria</taxon>
        <taxon>Pseudomonadati</taxon>
        <taxon>Bacteroidota</taxon>
        <taxon>Sphingobacteriia</taxon>
        <taxon>Sphingobacteriales</taxon>
        <taxon>Sphingobacteriaceae</taxon>
        <taxon>Pedobacter</taxon>
    </lineage>
</organism>
<dbReference type="SUPFAM" id="SSF52266">
    <property type="entry name" value="SGNH hydrolase"/>
    <property type="match status" value="1"/>
</dbReference>
<dbReference type="STRING" id="475255.SAMN04488101_11884"/>
<keyword evidence="1" id="KW-0732">Signal</keyword>
<dbReference type="OrthoDB" id="9790057at2"/>
<sequence length="233" mass="26837">MNRFNSSFRFLTKICLLACFISLPVALSAQVYNPKTFEKNIKAFDKRDLIENVQPGANLFVGSSSITNWKDIATYFPDAYVINRGFGGSKFVDLLYYADRVIMPYKPAKIFVYEGDNDIASGVDTETLIKQAKELRKKIAIAFPEVPVVFISVKPSVSRWNLKDKYVEFNKALKKYTKKEKLTDFADVWTPMIDENGEVFKDVFLKDNLHMKPNGYQIWQKSLQPFVLKNKKV</sequence>
<dbReference type="Pfam" id="PF13472">
    <property type="entry name" value="Lipase_GDSL_2"/>
    <property type="match status" value="1"/>
</dbReference>
<dbReference type="InterPro" id="IPR013830">
    <property type="entry name" value="SGNH_hydro"/>
</dbReference>
<dbReference type="PANTHER" id="PTHR30383:SF5">
    <property type="entry name" value="SGNH HYDROLASE-TYPE ESTERASE DOMAIN-CONTAINING PROTEIN"/>
    <property type="match status" value="1"/>
</dbReference>
<dbReference type="GO" id="GO:0004622">
    <property type="term" value="F:phosphatidylcholine lysophospholipase activity"/>
    <property type="evidence" value="ECO:0007669"/>
    <property type="project" value="TreeGrafter"/>
</dbReference>
<dbReference type="EMBL" id="FWYB01000018">
    <property type="protein sequence ID" value="SMD15481.1"/>
    <property type="molecule type" value="Genomic_DNA"/>
</dbReference>
<accession>A0A1W2F0N4</accession>
<reference evidence="3 4" key="1">
    <citation type="submission" date="2017-04" db="EMBL/GenBank/DDBJ databases">
        <authorList>
            <person name="Afonso C.L."/>
            <person name="Miller P.J."/>
            <person name="Scott M.A."/>
            <person name="Spackman E."/>
            <person name="Goraichik I."/>
            <person name="Dimitrov K.M."/>
            <person name="Suarez D.L."/>
            <person name="Swayne D.E."/>
        </authorList>
    </citation>
    <scope>NUCLEOTIDE SEQUENCE [LARGE SCALE GENOMIC DNA]</scope>
    <source>
        <strain evidence="3 4">DSM 19625</strain>
    </source>
</reference>
<evidence type="ECO:0000256" key="1">
    <source>
        <dbReference type="SAM" id="SignalP"/>
    </source>
</evidence>
<feature type="chain" id="PRO_5012687097" evidence="1">
    <location>
        <begin position="30"/>
        <end position="233"/>
    </location>
</feature>
<dbReference type="Proteomes" id="UP000192678">
    <property type="component" value="Unassembled WGS sequence"/>
</dbReference>
<dbReference type="AlphaFoldDB" id="A0A1W2F0N4"/>
<name>A0A1W2F0N4_9SPHI</name>
<evidence type="ECO:0000313" key="3">
    <source>
        <dbReference type="EMBL" id="SMD15481.1"/>
    </source>
</evidence>
<evidence type="ECO:0000259" key="2">
    <source>
        <dbReference type="Pfam" id="PF13472"/>
    </source>
</evidence>
<dbReference type="PANTHER" id="PTHR30383">
    <property type="entry name" value="THIOESTERASE 1/PROTEASE 1/LYSOPHOSPHOLIPASE L1"/>
    <property type="match status" value="1"/>
</dbReference>
<evidence type="ECO:0000313" key="4">
    <source>
        <dbReference type="Proteomes" id="UP000192678"/>
    </source>
</evidence>